<dbReference type="OrthoDB" id="690068at2759"/>
<feature type="compositionally biased region" description="Low complexity" evidence="1">
    <location>
        <begin position="112"/>
        <end position="133"/>
    </location>
</feature>
<dbReference type="PROSITE" id="PS50888">
    <property type="entry name" value="BHLH"/>
    <property type="match status" value="1"/>
</dbReference>
<protein>
    <recommendedName>
        <fullName evidence="2">BHLH domain-containing protein</fullName>
    </recommendedName>
</protein>
<dbReference type="InParanoid" id="A0A165GJ22"/>
<dbReference type="PANTHER" id="PTHR46266:SF4">
    <property type="entry name" value="TRANSCRIPTION FACTOR TT8"/>
    <property type="match status" value="1"/>
</dbReference>
<feature type="compositionally biased region" description="Low complexity" evidence="1">
    <location>
        <begin position="250"/>
        <end position="266"/>
    </location>
</feature>
<organism evidence="3 4">
    <name type="scientific">Xylona heveae (strain CBS 132557 / TC161)</name>
    <dbReference type="NCBI Taxonomy" id="1328760"/>
    <lineage>
        <taxon>Eukaryota</taxon>
        <taxon>Fungi</taxon>
        <taxon>Dikarya</taxon>
        <taxon>Ascomycota</taxon>
        <taxon>Pezizomycotina</taxon>
        <taxon>Xylonomycetes</taxon>
        <taxon>Xylonales</taxon>
        <taxon>Xylonaceae</taxon>
        <taxon>Xylona</taxon>
    </lineage>
</organism>
<name>A0A165GJ22_XYLHT</name>
<dbReference type="SUPFAM" id="SSF47459">
    <property type="entry name" value="HLH, helix-loop-helix DNA-binding domain"/>
    <property type="match status" value="1"/>
</dbReference>
<evidence type="ECO:0000313" key="4">
    <source>
        <dbReference type="Proteomes" id="UP000076632"/>
    </source>
</evidence>
<dbReference type="Pfam" id="PF00010">
    <property type="entry name" value="HLH"/>
    <property type="match status" value="1"/>
</dbReference>
<evidence type="ECO:0000313" key="3">
    <source>
        <dbReference type="EMBL" id="KZF22246.1"/>
    </source>
</evidence>
<dbReference type="RefSeq" id="XP_018187801.1">
    <property type="nucleotide sequence ID" value="XM_018335184.1"/>
</dbReference>
<reference evidence="3 4" key="1">
    <citation type="journal article" date="2016" name="Fungal Biol.">
        <title>The genome of Xylona heveae provides a window into fungal endophytism.</title>
        <authorList>
            <person name="Gazis R."/>
            <person name="Kuo A."/>
            <person name="Riley R."/>
            <person name="LaButti K."/>
            <person name="Lipzen A."/>
            <person name="Lin J."/>
            <person name="Amirebrahimi M."/>
            <person name="Hesse C.N."/>
            <person name="Spatafora J.W."/>
            <person name="Henrissat B."/>
            <person name="Hainaut M."/>
            <person name="Grigoriev I.V."/>
            <person name="Hibbett D.S."/>
        </authorList>
    </citation>
    <scope>NUCLEOTIDE SEQUENCE [LARGE SCALE GENOMIC DNA]</scope>
    <source>
        <strain evidence="3 4">TC161</strain>
    </source>
</reference>
<dbReference type="GO" id="GO:0046983">
    <property type="term" value="F:protein dimerization activity"/>
    <property type="evidence" value="ECO:0007669"/>
    <property type="project" value="InterPro"/>
</dbReference>
<dbReference type="SMART" id="SM00353">
    <property type="entry name" value="HLH"/>
    <property type="match status" value="1"/>
</dbReference>
<sequence>MPPATFPPTPAPSSEIAAKDCHAGSDLTALDGSFVLPPPAMADNDPSDSVMSSPDEMFIDSPFSPISPALSAKLSSTSTTSRRRSGPAQLPPPPSRSRKIIQVAPRPEPRKAASSKSAKAQTKTTSAPSTTNSPKKKQSGSGGSTNRKVARKTAHSLIERRRRSKMNEEFGVLKDMIPACKGQDMHKLAILQASIEYTRYLEHCVTELKAAFDKPPSPVTSFEPSPLPSPLDDNRSTSKSVVSEDERETSPLASNLASTSSSTLPSPALVPESKLYNVQPAGLLSPECEIRWEYVAPSCTITPQPPPLSNERKRTDQENTARALLMLREADGTRGMSVQDLLSG</sequence>
<feature type="region of interest" description="Disordered" evidence="1">
    <location>
        <begin position="34"/>
        <end position="163"/>
    </location>
</feature>
<dbReference type="GeneID" id="28900321"/>
<evidence type="ECO:0000259" key="2">
    <source>
        <dbReference type="PROSITE" id="PS50888"/>
    </source>
</evidence>
<accession>A0A165GJ22</accession>
<dbReference type="InterPro" id="IPR011598">
    <property type="entry name" value="bHLH_dom"/>
</dbReference>
<dbReference type="OMA" id="PAMADND"/>
<gene>
    <name evidence="3" type="ORF">L228DRAFT_268722</name>
</gene>
<dbReference type="InterPro" id="IPR036638">
    <property type="entry name" value="HLH_DNA-bd_sf"/>
</dbReference>
<dbReference type="PANTHER" id="PTHR46266">
    <property type="entry name" value="TRANSCRIPTION FACTOR TT8"/>
    <property type="match status" value="1"/>
</dbReference>
<keyword evidence="4" id="KW-1185">Reference proteome</keyword>
<feature type="domain" description="BHLH" evidence="2">
    <location>
        <begin position="150"/>
        <end position="201"/>
    </location>
</feature>
<evidence type="ECO:0000256" key="1">
    <source>
        <dbReference type="SAM" id="MobiDB-lite"/>
    </source>
</evidence>
<dbReference type="EMBL" id="KV407459">
    <property type="protein sequence ID" value="KZF22246.1"/>
    <property type="molecule type" value="Genomic_DNA"/>
</dbReference>
<feature type="compositionally biased region" description="Basic residues" evidence="1">
    <location>
        <begin position="148"/>
        <end position="163"/>
    </location>
</feature>
<dbReference type="AlphaFoldDB" id="A0A165GJ22"/>
<dbReference type="Gene3D" id="4.10.280.10">
    <property type="entry name" value="Helix-loop-helix DNA-binding domain"/>
    <property type="match status" value="1"/>
</dbReference>
<proteinExistence type="predicted"/>
<dbReference type="Proteomes" id="UP000076632">
    <property type="component" value="Unassembled WGS sequence"/>
</dbReference>
<dbReference type="STRING" id="1328760.A0A165GJ22"/>
<feature type="region of interest" description="Disordered" evidence="1">
    <location>
        <begin position="212"/>
        <end position="266"/>
    </location>
</feature>